<evidence type="ECO:0000256" key="7">
    <source>
        <dbReference type="ARBA" id="ARBA00022679"/>
    </source>
</evidence>
<evidence type="ECO:0000313" key="12">
    <source>
        <dbReference type="EMBL" id="PZG33840.1"/>
    </source>
</evidence>
<gene>
    <name evidence="12" type="ORF">C1I98_28405</name>
</gene>
<dbReference type="InterPro" id="IPR029063">
    <property type="entry name" value="SAM-dependent_MTases_sf"/>
</dbReference>
<comment type="subcellular location">
    <subcellularLocation>
        <location evidence="1">Cytoplasm</location>
    </subcellularLocation>
</comment>
<name>A0A2W2G8W8_9ACTN</name>
<dbReference type="EMBL" id="POUA01000289">
    <property type="protein sequence ID" value="PZG33840.1"/>
    <property type="molecule type" value="Genomic_DNA"/>
</dbReference>
<dbReference type="Gene3D" id="3.40.50.150">
    <property type="entry name" value="Vaccinia Virus protein VP39"/>
    <property type="match status" value="1"/>
</dbReference>
<keyword evidence="8" id="KW-0949">S-adenosyl-L-methionine</keyword>
<evidence type="ECO:0000256" key="2">
    <source>
        <dbReference type="ARBA" id="ARBA00005369"/>
    </source>
</evidence>
<evidence type="ECO:0000256" key="4">
    <source>
        <dbReference type="ARBA" id="ARBA00013346"/>
    </source>
</evidence>
<dbReference type="SUPFAM" id="SSF53335">
    <property type="entry name" value="S-adenosyl-L-methionine-dependent methyltransferases"/>
    <property type="match status" value="1"/>
</dbReference>
<dbReference type="GO" id="GO:0032259">
    <property type="term" value="P:methylation"/>
    <property type="evidence" value="ECO:0007669"/>
    <property type="project" value="UniProtKB-KW"/>
</dbReference>
<dbReference type="PANTHER" id="PTHR11579:SF0">
    <property type="entry name" value="PROTEIN-L-ISOASPARTATE(D-ASPARTATE) O-METHYLTRANSFERASE"/>
    <property type="match status" value="1"/>
</dbReference>
<proteinExistence type="inferred from homology"/>
<dbReference type="CDD" id="cd02440">
    <property type="entry name" value="AdoMet_MTases"/>
    <property type="match status" value="1"/>
</dbReference>
<evidence type="ECO:0000313" key="13">
    <source>
        <dbReference type="Proteomes" id="UP000248544"/>
    </source>
</evidence>
<dbReference type="Proteomes" id="UP000248544">
    <property type="component" value="Unassembled WGS sequence"/>
</dbReference>
<evidence type="ECO:0000256" key="9">
    <source>
        <dbReference type="ARBA" id="ARBA00030757"/>
    </source>
</evidence>
<evidence type="ECO:0000256" key="11">
    <source>
        <dbReference type="ARBA" id="ARBA00031350"/>
    </source>
</evidence>
<comment type="caution">
    <text evidence="12">The sequence shown here is derived from an EMBL/GenBank/DDBJ whole genome shotgun (WGS) entry which is preliminary data.</text>
</comment>
<dbReference type="GO" id="GO:0004719">
    <property type="term" value="F:protein-L-isoaspartate (D-aspartate) O-methyltransferase activity"/>
    <property type="evidence" value="ECO:0007669"/>
    <property type="project" value="UniProtKB-EC"/>
</dbReference>
<accession>A0A2W2G8W8</accession>
<evidence type="ECO:0000256" key="6">
    <source>
        <dbReference type="ARBA" id="ARBA00022603"/>
    </source>
</evidence>
<evidence type="ECO:0000256" key="10">
    <source>
        <dbReference type="ARBA" id="ARBA00031323"/>
    </source>
</evidence>
<keyword evidence="13" id="KW-1185">Reference proteome</keyword>
<keyword evidence="6 12" id="KW-0489">Methyltransferase</keyword>
<evidence type="ECO:0000256" key="5">
    <source>
        <dbReference type="ARBA" id="ARBA00022490"/>
    </source>
</evidence>
<evidence type="ECO:0000256" key="8">
    <source>
        <dbReference type="ARBA" id="ARBA00022691"/>
    </source>
</evidence>
<evidence type="ECO:0000256" key="3">
    <source>
        <dbReference type="ARBA" id="ARBA00011890"/>
    </source>
</evidence>
<protein>
    <recommendedName>
        <fullName evidence="4">Protein-L-isoaspartate O-methyltransferase</fullName>
        <ecNumber evidence="3">2.1.1.77</ecNumber>
    </recommendedName>
    <alternativeName>
        <fullName evidence="11">L-isoaspartyl protein carboxyl methyltransferase</fullName>
    </alternativeName>
    <alternativeName>
        <fullName evidence="9">Protein L-isoaspartyl methyltransferase</fullName>
    </alternativeName>
    <alternativeName>
        <fullName evidence="10">Protein-beta-aspartate methyltransferase</fullName>
    </alternativeName>
</protein>
<keyword evidence="7 12" id="KW-0808">Transferase</keyword>
<sequence>MEEMTLPQGQAVDEFAIRLTDVLRDRGDLTDPQWAQSFREVPRHLFAPATAWAVPNRHGATGERIDLTADPLTWWKAVYSDTSIILQEADGSGDPASGQGQFSSSLSAPGMVISFLELLAPQRGDRILEIGTGSGWTAALLSWQAGAEGITSIEVDPQIAAQAAANLHAAGSSPHLIVGDGAKGCPERAPFDRVHVTAGVSDIPMAWIEQARPGGVVVLPWHTSGRTGLGHQLRLTVVDEATAVGSFHGPASYMMLREQRHNARWNSHHHETATHSTTRLDPRNITAEGRAVSLMCAALAPRVGWYERGGPDGTSILLYELEDADGSWAACDQEPGADEYQVVQNGPRRLWDEVSGAYLRWVALGSPGYERFGMTITPNGQQIWLDNPSNTID</sequence>
<evidence type="ECO:0000256" key="1">
    <source>
        <dbReference type="ARBA" id="ARBA00004496"/>
    </source>
</evidence>
<dbReference type="EC" id="2.1.1.77" evidence="3"/>
<dbReference type="PANTHER" id="PTHR11579">
    <property type="entry name" value="PROTEIN-L-ISOASPARTATE O-METHYLTRANSFERASE"/>
    <property type="match status" value="1"/>
</dbReference>
<organism evidence="12 13">
    <name type="scientific">Spongiactinospora gelatinilytica</name>
    <dbReference type="NCBI Taxonomy" id="2666298"/>
    <lineage>
        <taxon>Bacteria</taxon>
        <taxon>Bacillati</taxon>
        <taxon>Actinomycetota</taxon>
        <taxon>Actinomycetes</taxon>
        <taxon>Streptosporangiales</taxon>
        <taxon>Streptosporangiaceae</taxon>
        <taxon>Spongiactinospora</taxon>
    </lineage>
</organism>
<reference evidence="12 13" key="1">
    <citation type="submission" date="2018-01" db="EMBL/GenBank/DDBJ databases">
        <title>Draft genome sequence of Sphaerisporangium sp. 7K107.</title>
        <authorList>
            <person name="Sahin N."/>
            <person name="Saygin H."/>
            <person name="Ay H."/>
        </authorList>
    </citation>
    <scope>NUCLEOTIDE SEQUENCE [LARGE SCALE GENOMIC DNA]</scope>
    <source>
        <strain evidence="12 13">7K107</strain>
    </source>
</reference>
<dbReference type="Pfam" id="PF01135">
    <property type="entry name" value="PCMT"/>
    <property type="match status" value="1"/>
</dbReference>
<dbReference type="AlphaFoldDB" id="A0A2W2G8W8"/>
<comment type="similarity">
    <text evidence="2">Belongs to the methyltransferase superfamily. L-isoaspartyl/D-aspartyl protein methyltransferase family.</text>
</comment>
<dbReference type="InterPro" id="IPR000682">
    <property type="entry name" value="PCMT"/>
</dbReference>
<dbReference type="GO" id="GO:0005737">
    <property type="term" value="C:cytoplasm"/>
    <property type="evidence" value="ECO:0007669"/>
    <property type="project" value="UniProtKB-SubCell"/>
</dbReference>
<keyword evidence="5" id="KW-0963">Cytoplasm</keyword>